<dbReference type="SUPFAM" id="SSF64356">
    <property type="entry name" value="SNARE-like"/>
    <property type="match status" value="1"/>
</dbReference>
<protein>
    <submittedName>
        <fullName evidence="1">Uncharacterized protein</fullName>
    </submittedName>
</protein>
<reference evidence="1 2" key="1">
    <citation type="journal article" date="2018" name="Sci. Rep.">
        <title>Comparative analysis of the Pocillopora damicornis genome highlights role of immune system in coral evolution.</title>
        <authorList>
            <person name="Cunning R."/>
            <person name="Bay R.A."/>
            <person name="Gillette P."/>
            <person name="Baker A.C."/>
            <person name="Traylor-Knowles N."/>
        </authorList>
    </citation>
    <scope>NUCLEOTIDE SEQUENCE [LARGE SCALE GENOMIC DNA]</scope>
    <source>
        <strain evidence="1">RSMAS</strain>
        <tissue evidence="1">Whole animal</tissue>
    </source>
</reference>
<dbReference type="Gene3D" id="3.30.450.50">
    <property type="entry name" value="Longin domain"/>
    <property type="match status" value="1"/>
</dbReference>
<evidence type="ECO:0000313" key="1">
    <source>
        <dbReference type="EMBL" id="RMX57533.1"/>
    </source>
</evidence>
<dbReference type="STRING" id="46731.A0A3M6UV10"/>
<dbReference type="Proteomes" id="UP000275408">
    <property type="component" value="Unassembled WGS sequence"/>
</dbReference>
<organism evidence="1 2">
    <name type="scientific">Pocillopora damicornis</name>
    <name type="common">Cauliflower coral</name>
    <name type="synonym">Millepora damicornis</name>
    <dbReference type="NCBI Taxonomy" id="46731"/>
    <lineage>
        <taxon>Eukaryota</taxon>
        <taxon>Metazoa</taxon>
        <taxon>Cnidaria</taxon>
        <taxon>Anthozoa</taxon>
        <taxon>Hexacorallia</taxon>
        <taxon>Scleractinia</taxon>
        <taxon>Astrocoeniina</taxon>
        <taxon>Pocilloporidae</taxon>
        <taxon>Pocillopora</taxon>
    </lineage>
</organism>
<accession>A0A3M6UV10</accession>
<evidence type="ECO:0000313" key="2">
    <source>
        <dbReference type="Proteomes" id="UP000275408"/>
    </source>
</evidence>
<sequence length="111" mass="13026">MQNDKLFITQPHLGLREAPNRGWTGTSLCCFFPCFNFVKAVGVCFLSRCFGFLFLEKLQSEFVITFQIQDVQRAKRPYSFIEFGEQYSLIDKKFVRCHPQQTTCDLLELLR</sequence>
<keyword evidence="2" id="KW-1185">Reference proteome</keyword>
<gene>
    <name evidence="1" type="ORF">pdam_00005816</name>
</gene>
<name>A0A3M6UV10_POCDA</name>
<comment type="caution">
    <text evidence="1">The sequence shown here is derived from an EMBL/GenBank/DDBJ whole genome shotgun (WGS) entry which is preliminary data.</text>
</comment>
<dbReference type="InterPro" id="IPR011012">
    <property type="entry name" value="Longin-like_dom_sf"/>
</dbReference>
<dbReference type="EMBL" id="RCHS01000646">
    <property type="protein sequence ID" value="RMX57533.1"/>
    <property type="molecule type" value="Genomic_DNA"/>
</dbReference>
<dbReference type="AlphaFoldDB" id="A0A3M6UV10"/>
<proteinExistence type="predicted"/>